<name>A0A2J6SEV0_9HELO</name>
<feature type="region of interest" description="Disordered" evidence="1">
    <location>
        <begin position="128"/>
        <end position="160"/>
    </location>
</feature>
<dbReference type="EMBL" id="KZ613921">
    <property type="protein sequence ID" value="PMD49289.1"/>
    <property type="molecule type" value="Genomic_DNA"/>
</dbReference>
<protein>
    <submittedName>
        <fullName evidence="2">Uncharacterized protein</fullName>
    </submittedName>
</protein>
<dbReference type="Proteomes" id="UP000235371">
    <property type="component" value="Unassembled WGS sequence"/>
</dbReference>
<proteinExistence type="predicted"/>
<evidence type="ECO:0000313" key="2">
    <source>
        <dbReference type="EMBL" id="PMD49289.1"/>
    </source>
</evidence>
<feature type="region of interest" description="Disordered" evidence="1">
    <location>
        <begin position="1"/>
        <end position="27"/>
    </location>
</feature>
<organism evidence="2 3">
    <name type="scientific">Hyaloscypha bicolor E</name>
    <dbReference type="NCBI Taxonomy" id="1095630"/>
    <lineage>
        <taxon>Eukaryota</taxon>
        <taxon>Fungi</taxon>
        <taxon>Dikarya</taxon>
        <taxon>Ascomycota</taxon>
        <taxon>Pezizomycotina</taxon>
        <taxon>Leotiomycetes</taxon>
        <taxon>Helotiales</taxon>
        <taxon>Hyaloscyphaceae</taxon>
        <taxon>Hyaloscypha</taxon>
        <taxon>Hyaloscypha bicolor</taxon>
    </lineage>
</organism>
<reference evidence="2 3" key="1">
    <citation type="submission" date="2016-04" db="EMBL/GenBank/DDBJ databases">
        <title>A degradative enzymes factory behind the ericoid mycorrhizal symbiosis.</title>
        <authorList>
            <consortium name="DOE Joint Genome Institute"/>
            <person name="Martino E."/>
            <person name="Morin E."/>
            <person name="Grelet G."/>
            <person name="Kuo A."/>
            <person name="Kohler A."/>
            <person name="Daghino S."/>
            <person name="Barry K."/>
            <person name="Choi C."/>
            <person name="Cichocki N."/>
            <person name="Clum A."/>
            <person name="Copeland A."/>
            <person name="Hainaut M."/>
            <person name="Haridas S."/>
            <person name="Labutti K."/>
            <person name="Lindquist E."/>
            <person name="Lipzen A."/>
            <person name="Khouja H.-R."/>
            <person name="Murat C."/>
            <person name="Ohm R."/>
            <person name="Olson A."/>
            <person name="Spatafora J."/>
            <person name="Veneault-Fourrey C."/>
            <person name="Henrissat B."/>
            <person name="Grigoriev I."/>
            <person name="Martin F."/>
            <person name="Perotto S."/>
        </authorList>
    </citation>
    <scope>NUCLEOTIDE SEQUENCE [LARGE SCALE GENOMIC DNA]</scope>
    <source>
        <strain evidence="2 3">E</strain>
    </source>
</reference>
<evidence type="ECO:0000313" key="3">
    <source>
        <dbReference type="Proteomes" id="UP000235371"/>
    </source>
</evidence>
<accession>A0A2J6SEV0</accession>
<gene>
    <name evidence="2" type="ORF">K444DRAFT_638790</name>
</gene>
<evidence type="ECO:0000256" key="1">
    <source>
        <dbReference type="SAM" id="MobiDB-lite"/>
    </source>
</evidence>
<dbReference type="RefSeq" id="XP_024726193.1">
    <property type="nucleotide sequence ID" value="XM_024884306.1"/>
</dbReference>
<feature type="compositionally biased region" description="Basic residues" evidence="1">
    <location>
        <begin position="146"/>
        <end position="160"/>
    </location>
</feature>
<dbReference type="AlphaFoldDB" id="A0A2J6SEV0"/>
<dbReference type="InParanoid" id="A0A2J6SEV0"/>
<dbReference type="GeneID" id="36592383"/>
<sequence length="160" mass="18250">MKFQGLPKNKKEMNDVGDPSPYEEDGYEAYDSDEVHSASVTACQLPFMVVLLCQLGPASGTVAESVWRRCWGWRQDQQKLNIEERNKRTSLKAATARIPNKMNSDGMPGMTAAAGLREVSGIFLTSPRKDWTTWPQHGFPPDDKNHPRKHTEKVRKHRRR</sequence>
<keyword evidence="3" id="KW-1185">Reference proteome</keyword>